<gene>
    <name evidence="2" type="ORF">FRZ44_32620</name>
</gene>
<dbReference type="PANTHER" id="PTHR38342:SF2">
    <property type="entry name" value="INNER MEMBRANE OR EXPORTED"/>
    <property type="match status" value="1"/>
</dbReference>
<accession>A0A5J6MKE4</accession>
<dbReference type="CDD" id="cd14797">
    <property type="entry name" value="DUF302"/>
    <property type="match status" value="1"/>
</dbReference>
<dbReference type="InterPro" id="IPR035923">
    <property type="entry name" value="TT1751-like_sf"/>
</dbReference>
<dbReference type="RefSeq" id="WP_191908131.1">
    <property type="nucleotide sequence ID" value="NZ_CP042906.1"/>
</dbReference>
<evidence type="ECO:0000259" key="1">
    <source>
        <dbReference type="Pfam" id="PF03625"/>
    </source>
</evidence>
<keyword evidence="3" id="KW-1185">Reference proteome</keyword>
<dbReference type="AlphaFoldDB" id="A0A5J6MKE4"/>
<dbReference type="EMBL" id="CP042906">
    <property type="protein sequence ID" value="QEX17958.1"/>
    <property type="molecule type" value="Genomic_DNA"/>
</dbReference>
<dbReference type="KEGG" id="htq:FRZ44_32620"/>
<dbReference type="Proteomes" id="UP000326202">
    <property type="component" value="Chromosome"/>
</dbReference>
<organism evidence="2 3">
    <name type="scientific">Hypericibacter terrae</name>
    <dbReference type="NCBI Taxonomy" id="2602015"/>
    <lineage>
        <taxon>Bacteria</taxon>
        <taxon>Pseudomonadati</taxon>
        <taxon>Pseudomonadota</taxon>
        <taxon>Alphaproteobacteria</taxon>
        <taxon>Rhodospirillales</taxon>
        <taxon>Dongiaceae</taxon>
        <taxon>Hypericibacter</taxon>
    </lineage>
</organism>
<dbReference type="PANTHER" id="PTHR38342">
    <property type="entry name" value="SLR5037 PROTEIN"/>
    <property type="match status" value="1"/>
</dbReference>
<proteinExistence type="predicted"/>
<protein>
    <recommendedName>
        <fullName evidence="1">DUF302 domain-containing protein</fullName>
    </recommendedName>
</protein>
<dbReference type="Gene3D" id="3.30.310.70">
    <property type="entry name" value="TT1751-like domain"/>
    <property type="match status" value="1"/>
</dbReference>
<dbReference type="SUPFAM" id="SSF103247">
    <property type="entry name" value="TT1751-like"/>
    <property type="match status" value="1"/>
</dbReference>
<sequence>MTPAGLITIPSELSAAETMNRLIAEVRAKGMTVFARIDHAAGAMAAGLTLRPTELLIFGNPKGGTPPMQTAQTMGIDLPLKALVWQDEAGKTWLSYNDPAWLARRHGIDGSLESTICLMAGALQAITAKAVSAA</sequence>
<feature type="domain" description="DUF302" evidence="1">
    <location>
        <begin position="37"/>
        <end position="99"/>
    </location>
</feature>
<dbReference type="InterPro" id="IPR005180">
    <property type="entry name" value="DUF302"/>
</dbReference>
<name>A0A5J6MKE4_9PROT</name>
<evidence type="ECO:0000313" key="2">
    <source>
        <dbReference type="EMBL" id="QEX17958.1"/>
    </source>
</evidence>
<reference evidence="2 3" key="1">
    <citation type="submission" date="2019-08" db="EMBL/GenBank/DDBJ databases">
        <title>Hyperibacter terrae gen. nov., sp. nov. and Hyperibacter viscosus sp. nov., two new members in the family Rhodospirillaceae isolated from the rhizosphere of Hypericum perforatum.</title>
        <authorList>
            <person name="Noviana Z."/>
        </authorList>
    </citation>
    <scope>NUCLEOTIDE SEQUENCE [LARGE SCALE GENOMIC DNA]</scope>
    <source>
        <strain evidence="2 3">R5913</strain>
    </source>
</reference>
<dbReference type="Pfam" id="PF03625">
    <property type="entry name" value="DUF302"/>
    <property type="match status" value="1"/>
</dbReference>
<evidence type="ECO:0000313" key="3">
    <source>
        <dbReference type="Proteomes" id="UP000326202"/>
    </source>
</evidence>